<dbReference type="PANTHER" id="PTHR21723">
    <property type="entry name" value="RESISTANCE TO INHIBITORS OF CHOLINESTERASE PROTEIN 3 RIC3"/>
    <property type="match status" value="1"/>
</dbReference>
<organism evidence="3 4">
    <name type="scientific">Echeneis naucrates</name>
    <name type="common">Live sharksucker</name>
    <dbReference type="NCBI Taxonomy" id="173247"/>
    <lineage>
        <taxon>Eukaryota</taxon>
        <taxon>Metazoa</taxon>
        <taxon>Chordata</taxon>
        <taxon>Craniata</taxon>
        <taxon>Vertebrata</taxon>
        <taxon>Euteleostomi</taxon>
        <taxon>Actinopterygii</taxon>
        <taxon>Neopterygii</taxon>
        <taxon>Teleostei</taxon>
        <taxon>Neoteleostei</taxon>
        <taxon>Acanthomorphata</taxon>
        <taxon>Carangaria</taxon>
        <taxon>Carangiformes</taxon>
        <taxon>Echeneidae</taxon>
        <taxon>Echeneis</taxon>
    </lineage>
</organism>
<dbReference type="GO" id="GO:0007271">
    <property type="term" value="P:synaptic transmission, cholinergic"/>
    <property type="evidence" value="ECO:0007669"/>
    <property type="project" value="TreeGrafter"/>
</dbReference>
<dbReference type="Ensembl" id="ENSENLT00000040297.1">
    <property type="protein sequence ID" value="ENSENLP00000039272.1"/>
    <property type="gene ID" value="ENSENLG00000016936.1"/>
</dbReference>
<reference evidence="3" key="3">
    <citation type="submission" date="2025-09" db="UniProtKB">
        <authorList>
            <consortium name="Ensembl"/>
        </authorList>
    </citation>
    <scope>IDENTIFICATION</scope>
</reference>
<reference evidence="3" key="1">
    <citation type="submission" date="2021-04" db="EMBL/GenBank/DDBJ databases">
        <authorList>
            <consortium name="Wellcome Sanger Institute Data Sharing"/>
        </authorList>
    </citation>
    <scope>NUCLEOTIDE SEQUENCE [LARGE SCALE GENOMIC DNA]</scope>
</reference>
<keyword evidence="1" id="KW-0812">Transmembrane</keyword>
<sequence>MSITTCQKVTLISCSVLCVSLFLPRMLLPRGKKEMEHPEVGPGFYPPVMHQLSVPEDSDQWDVDPSYSMTHSTEVMAKVKGIGRGKKYNLMAQVIPIYGFGILLYILYIIYKLTCKGKTTKSGNNQPVTMGNLESKISEYLVYYNTKYEYAFET</sequence>
<feature type="transmembrane region" description="Helical" evidence="1">
    <location>
        <begin position="90"/>
        <end position="111"/>
    </location>
</feature>
<dbReference type="OMA" id="THSTEVM"/>
<dbReference type="InterPro" id="IPR032763">
    <property type="entry name" value="RIC3_N"/>
</dbReference>
<dbReference type="InParanoid" id="A0A665W6B9"/>
<name>A0A665W6B9_ECHNA</name>
<protein>
    <recommendedName>
        <fullName evidence="2">Resistance to inhibitors of cholinesterase protein 3 N-terminal domain-containing protein</fullName>
    </recommendedName>
</protein>
<dbReference type="GO" id="GO:0043005">
    <property type="term" value="C:neuron projection"/>
    <property type="evidence" value="ECO:0007669"/>
    <property type="project" value="TreeGrafter"/>
</dbReference>
<feature type="domain" description="Resistance to inhibitors of cholinesterase protein 3 N-terminal" evidence="2">
    <location>
        <begin position="16"/>
        <end position="140"/>
    </location>
</feature>
<dbReference type="Pfam" id="PF15361">
    <property type="entry name" value="RIC3"/>
    <property type="match status" value="1"/>
</dbReference>
<keyword evidence="4" id="KW-1185">Reference proteome</keyword>
<keyword evidence="1" id="KW-0472">Membrane</keyword>
<proteinExistence type="predicted"/>
<evidence type="ECO:0000256" key="1">
    <source>
        <dbReference type="SAM" id="Phobius"/>
    </source>
</evidence>
<keyword evidence="1" id="KW-1133">Transmembrane helix</keyword>
<reference evidence="3" key="2">
    <citation type="submission" date="2025-08" db="UniProtKB">
        <authorList>
            <consortium name="Ensembl"/>
        </authorList>
    </citation>
    <scope>IDENTIFICATION</scope>
</reference>
<dbReference type="GO" id="GO:0045202">
    <property type="term" value="C:synapse"/>
    <property type="evidence" value="ECO:0007669"/>
    <property type="project" value="GOC"/>
</dbReference>
<feature type="transmembrane region" description="Helical" evidence="1">
    <location>
        <begin position="9"/>
        <end position="28"/>
    </location>
</feature>
<dbReference type="Proteomes" id="UP000472264">
    <property type="component" value="Chromosome 3"/>
</dbReference>
<dbReference type="GO" id="GO:0043025">
    <property type="term" value="C:neuronal cell body"/>
    <property type="evidence" value="ECO:0007669"/>
    <property type="project" value="TreeGrafter"/>
</dbReference>
<dbReference type="AlphaFoldDB" id="A0A665W6B9"/>
<evidence type="ECO:0000313" key="4">
    <source>
        <dbReference type="Proteomes" id="UP000472264"/>
    </source>
</evidence>
<evidence type="ECO:0000259" key="2">
    <source>
        <dbReference type="Pfam" id="PF15361"/>
    </source>
</evidence>
<accession>A0A665W6B9</accession>
<evidence type="ECO:0000313" key="3">
    <source>
        <dbReference type="Ensembl" id="ENSENLP00000039272.1"/>
    </source>
</evidence>
<dbReference type="GO" id="GO:0034394">
    <property type="term" value="P:protein localization to cell surface"/>
    <property type="evidence" value="ECO:0007669"/>
    <property type="project" value="TreeGrafter"/>
</dbReference>
<dbReference type="InterPro" id="IPR026160">
    <property type="entry name" value="Ric3"/>
</dbReference>
<dbReference type="PANTHER" id="PTHR21723:SF5">
    <property type="entry name" value="PROTEIN RIC-3"/>
    <property type="match status" value="1"/>
</dbReference>